<comment type="caution">
    <text evidence="3">The sequence shown here is derived from an EMBL/GenBank/DDBJ whole genome shotgun (WGS) entry which is preliminary data.</text>
</comment>
<keyword evidence="4" id="KW-1185">Reference proteome</keyword>
<feature type="signal peptide" evidence="2">
    <location>
        <begin position="1"/>
        <end position="21"/>
    </location>
</feature>
<feature type="compositionally biased region" description="Polar residues" evidence="1">
    <location>
        <begin position="23"/>
        <end position="38"/>
    </location>
</feature>
<organism evidence="3 4">
    <name type="scientific">Enterococcus hulanensis</name>
    <dbReference type="NCBI Taxonomy" id="2559929"/>
    <lineage>
        <taxon>Bacteria</taxon>
        <taxon>Bacillati</taxon>
        <taxon>Bacillota</taxon>
        <taxon>Bacilli</taxon>
        <taxon>Lactobacillales</taxon>
        <taxon>Enterococcaceae</taxon>
        <taxon>Enterococcus</taxon>
    </lineage>
</organism>
<evidence type="ECO:0000313" key="4">
    <source>
        <dbReference type="Proteomes" id="UP001252875"/>
    </source>
</evidence>
<evidence type="ECO:0000256" key="1">
    <source>
        <dbReference type="SAM" id="MobiDB-lite"/>
    </source>
</evidence>
<dbReference type="PROSITE" id="PS51257">
    <property type="entry name" value="PROKAR_LIPOPROTEIN"/>
    <property type="match status" value="1"/>
</dbReference>
<name>A0ABU3F369_9ENTE</name>
<evidence type="ECO:0000313" key="3">
    <source>
        <dbReference type="EMBL" id="MDT2601584.1"/>
    </source>
</evidence>
<accession>A0ABU3F369</accession>
<keyword evidence="2" id="KW-0732">Signal</keyword>
<protein>
    <recommendedName>
        <fullName evidence="5">Lipoprotein</fullName>
    </recommendedName>
</protein>
<dbReference type="EMBL" id="JARPYI010000012">
    <property type="protein sequence ID" value="MDT2601584.1"/>
    <property type="molecule type" value="Genomic_DNA"/>
</dbReference>
<evidence type="ECO:0008006" key="5">
    <source>
        <dbReference type="Google" id="ProtNLM"/>
    </source>
</evidence>
<evidence type="ECO:0000256" key="2">
    <source>
        <dbReference type="SAM" id="SignalP"/>
    </source>
</evidence>
<dbReference type="Proteomes" id="UP001252875">
    <property type="component" value="Unassembled WGS sequence"/>
</dbReference>
<gene>
    <name evidence="3" type="ORF">P7D85_17535</name>
</gene>
<sequence>MKKKVIVGGLFVSLLFLGACQKSNSDTTAKSTKQTNSIVKKASSSSTAASTTSSSSGKQSNDVKDSSDSDPNIISTAQKQLVGKRFSMIPVLYDGEDAAQAMAENKAHKT</sequence>
<feature type="region of interest" description="Disordered" evidence="1">
    <location>
        <begin position="23"/>
        <end position="74"/>
    </location>
</feature>
<proteinExistence type="predicted"/>
<dbReference type="RefSeq" id="WP_311822161.1">
    <property type="nucleotide sequence ID" value="NZ_JARPYF010000011.1"/>
</dbReference>
<feature type="compositionally biased region" description="Low complexity" evidence="1">
    <location>
        <begin position="42"/>
        <end position="56"/>
    </location>
</feature>
<feature type="chain" id="PRO_5046904689" description="Lipoprotein" evidence="2">
    <location>
        <begin position="22"/>
        <end position="110"/>
    </location>
</feature>
<reference evidence="3 4" key="1">
    <citation type="submission" date="2023-03" db="EMBL/GenBank/DDBJ databases">
        <authorList>
            <person name="Shen W."/>
            <person name="Cai J."/>
        </authorList>
    </citation>
    <scope>NUCLEOTIDE SEQUENCE [LARGE SCALE GENOMIC DNA]</scope>
    <source>
        <strain evidence="3 4">D6-4</strain>
    </source>
</reference>